<dbReference type="AlphaFoldDB" id="A0A8V5GW29"/>
<proteinExistence type="predicted"/>
<dbReference type="Gene3D" id="1.10.287.210">
    <property type="match status" value="1"/>
</dbReference>
<dbReference type="SUPFAM" id="SSF58069">
    <property type="entry name" value="Virus ectodomain"/>
    <property type="match status" value="1"/>
</dbReference>
<dbReference type="PANTHER" id="PTHR10424:SF68">
    <property type="entry name" value="ENDOGENOUS RETROVIRUS GROUP 3 MEMBER 1 ENV POLYPROTEIN"/>
    <property type="match status" value="1"/>
</dbReference>
<protein>
    <submittedName>
        <fullName evidence="1">Uncharacterized protein</fullName>
    </submittedName>
</protein>
<dbReference type="Proteomes" id="UP000694405">
    <property type="component" value="Unassembled WGS sequence"/>
</dbReference>
<evidence type="ECO:0000313" key="2">
    <source>
        <dbReference type="Proteomes" id="UP000694405"/>
    </source>
</evidence>
<dbReference type="PANTHER" id="PTHR10424">
    <property type="entry name" value="VIRAL ENVELOPE PROTEIN"/>
    <property type="match status" value="1"/>
</dbReference>
<keyword evidence="2" id="KW-1185">Reference proteome</keyword>
<dbReference type="InterPro" id="IPR018154">
    <property type="entry name" value="TLV/ENV_coat_polyprotein"/>
</dbReference>
<reference evidence="1" key="1">
    <citation type="submission" date="2020-03" db="EMBL/GenBank/DDBJ databases">
        <title>Melopsittacus undulatus (budgerigar) genome, bMelUnd1, maternal haplotype with Z.</title>
        <authorList>
            <person name="Gedman G."/>
            <person name="Mountcastle J."/>
            <person name="Haase B."/>
            <person name="Formenti G."/>
            <person name="Wright T."/>
            <person name="Apodaca J."/>
            <person name="Pelan S."/>
            <person name="Chow W."/>
            <person name="Rhie A."/>
            <person name="Howe K."/>
            <person name="Fedrigo O."/>
            <person name="Jarvis E.D."/>
        </authorList>
    </citation>
    <scope>NUCLEOTIDE SEQUENCE [LARGE SCALE GENOMIC DNA]</scope>
</reference>
<name>A0A8V5GW29_MELUD</name>
<organism evidence="1 2">
    <name type="scientific">Melopsittacus undulatus</name>
    <name type="common">Budgerigar</name>
    <name type="synonym">Psittacus undulatus</name>
    <dbReference type="NCBI Taxonomy" id="13146"/>
    <lineage>
        <taxon>Eukaryota</taxon>
        <taxon>Metazoa</taxon>
        <taxon>Chordata</taxon>
        <taxon>Craniata</taxon>
        <taxon>Vertebrata</taxon>
        <taxon>Euteleostomi</taxon>
        <taxon>Archelosauria</taxon>
        <taxon>Archosauria</taxon>
        <taxon>Dinosauria</taxon>
        <taxon>Saurischia</taxon>
        <taxon>Theropoda</taxon>
        <taxon>Coelurosauria</taxon>
        <taxon>Aves</taxon>
        <taxon>Neognathae</taxon>
        <taxon>Neoaves</taxon>
        <taxon>Telluraves</taxon>
        <taxon>Australaves</taxon>
        <taxon>Psittaciformes</taxon>
        <taxon>Psittaculidae</taxon>
        <taxon>Melopsittacus</taxon>
    </lineage>
</organism>
<sequence length="166" mass="19449">MYGSWGYRTPIYMLNRIIRLQAVLEVVTNKTGDALTILAKQNSKIHTAVYQNRLPLDYLLAQEGGVCGFNLDMEKWWNNNWWNFGGLRGILLSFVLLITGLLVVPCVVPLMSRMVRRTIEQLWFEIITPEGAESKIRMLKIWFHDSPFEETKLIFERNERMRKAKN</sequence>
<accession>A0A8V5GW29</accession>
<reference evidence="1" key="2">
    <citation type="submission" date="2025-08" db="UniProtKB">
        <authorList>
            <consortium name="Ensembl"/>
        </authorList>
    </citation>
    <scope>IDENTIFICATION</scope>
</reference>
<evidence type="ECO:0000313" key="1">
    <source>
        <dbReference type="Ensembl" id="ENSMUNP00000030616.1"/>
    </source>
</evidence>
<dbReference type="Ensembl" id="ENSMUNT00000032383.1">
    <property type="protein sequence ID" value="ENSMUNP00000030616.1"/>
    <property type="gene ID" value="ENSMUNG00000021218.1"/>
</dbReference>
<reference evidence="1" key="3">
    <citation type="submission" date="2025-09" db="UniProtKB">
        <authorList>
            <consortium name="Ensembl"/>
        </authorList>
    </citation>
    <scope>IDENTIFICATION</scope>
</reference>